<dbReference type="AlphaFoldDB" id="A0A9D5CI24"/>
<proteinExistence type="predicted"/>
<organism evidence="1 2">
    <name type="scientific">Dioscorea zingiberensis</name>
    <dbReference type="NCBI Taxonomy" id="325984"/>
    <lineage>
        <taxon>Eukaryota</taxon>
        <taxon>Viridiplantae</taxon>
        <taxon>Streptophyta</taxon>
        <taxon>Embryophyta</taxon>
        <taxon>Tracheophyta</taxon>
        <taxon>Spermatophyta</taxon>
        <taxon>Magnoliopsida</taxon>
        <taxon>Liliopsida</taxon>
        <taxon>Dioscoreales</taxon>
        <taxon>Dioscoreaceae</taxon>
        <taxon>Dioscorea</taxon>
    </lineage>
</organism>
<reference evidence="1" key="1">
    <citation type="submission" date="2021-03" db="EMBL/GenBank/DDBJ databases">
        <authorList>
            <person name="Li Z."/>
            <person name="Yang C."/>
        </authorList>
    </citation>
    <scope>NUCLEOTIDE SEQUENCE</scope>
    <source>
        <strain evidence="1">Dzin_1.0</strain>
        <tissue evidence="1">Leaf</tissue>
    </source>
</reference>
<protein>
    <submittedName>
        <fullName evidence="1">Uncharacterized protein</fullName>
    </submittedName>
</protein>
<reference evidence="1" key="2">
    <citation type="journal article" date="2022" name="Hortic Res">
        <title>The genome of Dioscorea zingiberensis sheds light on the biosynthesis, origin and evolution of the medicinally important diosgenin saponins.</title>
        <authorList>
            <person name="Li Y."/>
            <person name="Tan C."/>
            <person name="Li Z."/>
            <person name="Guo J."/>
            <person name="Li S."/>
            <person name="Chen X."/>
            <person name="Wang C."/>
            <person name="Dai X."/>
            <person name="Yang H."/>
            <person name="Song W."/>
            <person name="Hou L."/>
            <person name="Xu J."/>
            <person name="Tong Z."/>
            <person name="Xu A."/>
            <person name="Yuan X."/>
            <person name="Wang W."/>
            <person name="Yang Q."/>
            <person name="Chen L."/>
            <person name="Sun Z."/>
            <person name="Wang K."/>
            <person name="Pan B."/>
            <person name="Chen J."/>
            <person name="Bao Y."/>
            <person name="Liu F."/>
            <person name="Qi X."/>
            <person name="Gang D.R."/>
            <person name="Wen J."/>
            <person name="Li J."/>
        </authorList>
    </citation>
    <scope>NUCLEOTIDE SEQUENCE</scope>
    <source>
        <strain evidence="1">Dzin_1.0</strain>
    </source>
</reference>
<comment type="caution">
    <text evidence="1">The sequence shown here is derived from an EMBL/GenBank/DDBJ whole genome shotgun (WGS) entry which is preliminary data.</text>
</comment>
<dbReference type="EMBL" id="JAGGNH010000004">
    <property type="protein sequence ID" value="KAJ0973687.1"/>
    <property type="molecule type" value="Genomic_DNA"/>
</dbReference>
<evidence type="ECO:0000313" key="1">
    <source>
        <dbReference type="EMBL" id="KAJ0973687.1"/>
    </source>
</evidence>
<sequence>MVSNALMDLKPGKTGIVSCSSGAPPRHGMKLMPLMSELNFPSNGYYCSLLLISEAANVFSEKHGRDYVLSLKIRQVLV</sequence>
<dbReference type="Proteomes" id="UP001085076">
    <property type="component" value="Miscellaneous, Linkage group lg04"/>
</dbReference>
<name>A0A9D5CI24_9LILI</name>
<evidence type="ECO:0000313" key="2">
    <source>
        <dbReference type="Proteomes" id="UP001085076"/>
    </source>
</evidence>
<gene>
    <name evidence="1" type="ORF">J5N97_015652</name>
</gene>
<keyword evidence="2" id="KW-1185">Reference proteome</keyword>
<accession>A0A9D5CI24</accession>